<evidence type="ECO:0000313" key="3">
    <source>
        <dbReference type="WBParaSite" id="maker-uti_cns_0004849-snap-gene-0.7-mRNA-1"/>
    </source>
</evidence>
<keyword evidence="1" id="KW-0732">Signal</keyword>
<feature type="signal peptide" evidence="1">
    <location>
        <begin position="1"/>
        <end position="28"/>
    </location>
</feature>
<protein>
    <submittedName>
        <fullName evidence="3">DUF19 domain-containing protein</fullName>
    </submittedName>
</protein>
<accession>A0A1I8H8G3</accession>
<evidence type="ECO:0000256" key="1">
    <source>
        <dbReference type="SAM" id="SignalP"/>
    </source>
</evidence>
<dbReference type="WBParaSite" id="maker-uti_cns_0004849-snap-gene-0.7-mRNA-1">
    <property type="protein sequence ID" value="maker-uti_cns_0004849-snap-gene-0.7-mRNA-1"/>
    <property type="gene ID" value="maker-uti_cns_0004849-snap-gene-0.7"/>
</dbReference>
<dbReference type="AlphaFoldDB" id="A0A1I8H8G3"/>
<proteinExistence type="predicted"/>
<organism evidence="2 3">
    <name type="scientific">Macrostomum lignano</name>
    <dbReference type="NCBI Taxonomy" id="282301"/>
    <lineage>
        <taxon>Eukaryota</taxon>
        <taxon>Metazoa</taxon>
        <taxon>Spiralia</taxon>
        <taxon>Lophotrochozoa</taxon>
        <taxon>Platyhelminthes</taxon>
        <taxon>Rhabditophora</taxon>
        <taxon>Macrostomorpha</taxon>
        <taxon>Macrostomida</taxon>
        <taxon>Macrostomidae</taxon>
        <taxon>Macrostomum</taxon>
    </lineage>
</organism>
<sequence length="267" mass="28926">MIHTTNKLSLMFAWLFLPWLLLPLSTQAVSTPAASQCQQIGSLCNLTVCPNQDSILVPCPELSSTESIDRIEYLPLPIGSSDQCSLDDTSQALPACLSLRNLDLNEESSNLRDCYTSLKNSIRDQLKLRATGRCVLNIPLRLASACYQLGKSDDRLLRSSKDCSELASGNQLYFMNIVLSRKVAPTLPFTSSTTTATTARPRTEPPRCPTGFVFAVNESDSGVSGRCESLAVSGDACRSLALRAPTAYQRETGDCAPVPDTEAGVRL</sequence>
<evidence type="ECO:0000313" key="2">
    <source>
        <dbReference type="Proteomes" id="UP000095280"/>
    </source>
</evidence>
<reference evidence="3" key="1">
    <citation type="submission" date="2016-11" db="UniProtKB">
        <authorList>
            <consortium name="WormBaseParasite"/>
        </authorList>
    </citation>
    <scope>IDENTIFICATION</scope>
</reference>
<keyword evidence="2" id="KW-1185">Reference proteome</keyword>
<name>A0A1I8H8G3_9PLAT</name>
<feature type="chain" id="PRO_5009320031" evidence="1">
    <location>
        <begin position="29"/>
        <end position="267"/>
    </location>
</feature>
<dbReference type="Proteomes" id="UP000095280">
    <property type="component" value="Unplaced"/>
</dbReference>